<keyword evidence="6 13" id="KW-0812">Transmembrane</keyword>
<evidence type="ECO:0000256" key="9">
    <source>
        <dbReference type="ARBA" id="ARBA00022989"/>
    </source>
</evidence>
<name>A0A316GCI5_9RHOB</name>
<feature type="transmembrane region" description="Helical" evidence="13">
    <location>
        <begin position="50"/>
        <end position="66"/>
    </location>
</feature>
<keyword evidence="11 13" id="KW-0472">Membrane</keyword>
<keyword evidence="8" id="KW-0249">Electron transport</keyword>
<evidence type="ECO:0000256" key="3">
    <source>
        <dbReference type="ARBA" id="ARBA00022448"/>
    </source>
</evidence>
<dbReference type="GO" id="GO:0005886">
    <property type="term" value="C:plasma membrane"/>
    <property type="evidence" value="ECO:0007669"/>
    <property type="project" value="UniProtKB-SubCell"/>
</dbReference>
<reference evidence="15 16" key="1">
    <citation type="submission" date="2018-05" db="EMBL/GenBank/DDBJ databases">
        <title>Genomic Encyclopedia of Type Strains, Phase IV (KMG-IV): sequencing the most valuable type-strain genomes for metagenomic binning, comparative biology and taxonomic classification.</title>
        <authorList>
            <person name="Goeker M."/>
        </authorList>
    </citation>
    <scope>NUCLEOTIDE SEQUENCE [LARGE SCALE GENOMIC DNA]</scope>
    <source>
        <strain evidence="15 16">DSM 103371</strain>
    </source>
</reference>
<dbReference type="AlphaFoldDB" id="A0A316GCI5"/>
<keyword evidence="7" id="KW-0479">Metal-binding</keyword>
<keyword evidence="10" id="KW-0408">Iron</keyword>
<dbReference type="InterPro" id="IPR011577">
    <property type="entry name" value="Cyt_b561_bac/Ni-Hgenase"/>
</dbReference>
<dbReference type="OrthoDB" id="8156287at2"/>
<dbReference type="KEGG" id="salo:EF888_03690"/>
<proteinExistence type="inferred from homology"/>
<evidence type="ECO:0000256" key="7">
    <source>
        <dbReference type="ARBA" id="ARBA00022723"/>
    </source>
</evidence>
<evidence type="ECO:0000256" key="2">
    <source>
        <dbReference type="ARBA" id="ARBA00004651"/>
    </source>
</evidence>
<comment type="caution">
    <text evidence="15">The sequence shown here is derived from an EMBL/GenBank/DDBJ whole genome shotgun (WGS) entry which is preliminary data.</text>
</comment>
<keyword evidence="16" id="KW-1185">Reference proteome</keyword>
<dbReference type="GO" id="GO:0020037">
    <property type="term" value="F:heme binding"/>
    <property type="evidence" value="ECO:0007669"/>
    <property type="project" value="TreeGrafter"/>
</dbReference>
<dbReference type="Proteomes" id="UP000245390">
    <property type="component" value="Unassembled WGS sequence"/>
</dbReference>
<evidence type="ECO:0000256" key="12">
    <source>
        <dbReference type="ARBA" id="ARBA00037975"/>
    </source>
</evidence>
<evidence type="ECO:0000259" key="14">
    <source>
        <dbReference type="Pfam" id="PF01292"/>
    </source>
</evidence>
<keyword evidence="5" id="KW-0349">Heme</keyword>
<accession>A0A316GCI5</accession>
<evidence type="ECO:0000256" key="8">
    <source>
        <dbReference type="ARBA" id="ARBA00022982"/>
    </source>
</evidence>
<evidence type="ECO:0000313" key="16">
    <source>
        <dbReference type="Proteomes" id="UP000245390"/>
    </source>
</evidence>
<evidence type="ECO:0000256" key="5">
    <source>
        <dbReference type="ARBA" id="ARBA00022617"/>
    </source>
</evidence>
<protein>
    <submittedName>
        <fullName evidence="15">Cytochrome b561</fullName>
    </submittedName>
</protein>
<evidence type="ECO:0000256" key="11">
    <source>
        <dbReference type="ARBA" id="ARBA00023136"/>
    </source>
</evidence>
<evidence type="ECO:0000313" key="15">
    <source>
        <dbReference type="EMBL" id="PWK58638.1"/>
    </source>
</evidence>
<dbReference type="GO" id="GO:0009055">
    <property type="term" value="F:electron transfer activity"/>
    <property type="evidence" value="ECO:0007669"/>
    <property type="project" value="InterPro"/>
</dbReference>
<sequence length="158" mass="17856">MPKRPVDTYSAIQVGLHWLIVVLIVAAFLLSDQMQDFEDLPADAALPLHGRIGLTVFFLMILRLVIRVRRGAPPPPETDPAWQRRAAHWTHWALYALAILTPWAGGFAFYLRSETAADVHEVLKTLLLVTAALHTAAALYHQFVVKDGLLWRMNLRRS</sequence>
<evidence type="ECO:0000256" key="13">
    <source>
        <dbReference type="SAM" id="Phobius"/>
    </source>
</evidence>
<evidence type="ECO:0000256" key="10">
    <source>
        <dbReference type="ARBA" id="ARBA00023004"/>
    </source>
</evidence>
<dbReference type="EMBL" id="QGGV01000001">
    <property type="protein sequence ID" value="PWK58638.1"/>
    <property type="molecule type" value="Genomic_DNA"/>
</dbReference>
<evidence type="ECO:0000256" key="4">
    <source>
        <dbReference type="ARBA" id="ARBA00022475"/>
    </source>
</evidence>
<dbReference type="RefSeq" id="WP_109757506.1">
    <property type="nucleotide sequence ID" value="NZ_CP034588.1"/>
</dbReference>
<dbReference type="InterPro" id="IPR052168">
    <property type="entry name" value="Cytochrome_b561_oxidase"/>
</dbReference>
<dbReference type="Pfam" id="PF01292">
    <property type="entry name" value="Ni_hydr_CYTB"/>
    <property type="match status" value="1"/>
</dbReference>
<comment type="cofactor">
    <cofactor evidence="1">
        <name>heme b</name>
        <dbReference type="ChEBI" id="CHEBI:60344"/>
    </cofactor>
</comment>
<gene>
    <name evidence="15" type="ORF">C8D95_101452</name>
</gene>
<keyword evidence="3" id="KW-0813">Transport</keyword>
<organism evidence="15 16">
    <name type="scientific">Silicimonas algicola</name>
    <dbReference type="NCBI Taxonomy" id="1826607"/>
    <lineage>
        <taxon>Bacteria</taxon>
        <taxon>Pseudomonadati</taxon>
        <taxon>Pseudomonadota</taxon>
        <taxon>Alphaproteobacteria</taxon>
        <taxon>Rhodobacterales</taxon>
        <taxon>Paracoccaceae</taxon>
    </lineage>
</organism>
<dbReference type="InterPro" id="IPR016174">
    <property type="entry name" value="Di-haem_cyt_TM"/>
</dbReference>
<dbReference type="PANTHER" id="PTHR30529">
    <property type="entry name" value="CYTOCHROME B561"/>
    <property type="match status" value="1"/>
</dbReference>
<dbReference type="GO" id="GO:0022904">
    <property type="term" value="P:respiratory electron transport chain"/>
    <property type="evidence" value="ECO:0007669"/>
    <property type="project" value="InterPro"/>
</dbReference>
<feature type="transmembrane region" description="Helical" evidence="13">
    <location>
        <begin position="12"/>
        <end position="30"/>
    </location>
</feature>
<comment type="similarity">
    <text evidence="12">Belongs to the cytochrome b561 family.</text>
</comment>
<keyword evidence="9 13" id="KW-1133">Transmembrane helix</keyword>
<dbReference type="PANTHER" id="PTHR30529:SF1">
    <property type="entry name" value="CYTOCHROME B561 HOMOLOG 2"/>
    <property type="match status" value="1"/>
</dbReference>
<feature type="domain" description="Cytochrome b561 bacterial/Ni-hydrogenase" evidence="14">
    <location>
        <begin position="9"/>
        <end position="153"/>
    </location>
</feature>
<comment type="subcellular location">
    <subcellularLocation>
        <location evidence="2">Cell membrane</location>
        <topology evidence="2">Multi-pass membrane protein</topology>
    </subcellularLocation>
</comment>
<evidence type="ECO:0000256" key="1">
    <source>
        <dbReference type="ARBA" id="ARBA00001970"/>
    </source>
</evidence>
<keyword evidence="4" id="KW-1003">Cell membrane</keyword>
<dbReference type="GO" id="GO:0046872">
    <property type="term" value="F:metal ion binding"/>
    <property type="evidence" value="ECO:0007669"/>
    <property type="project" value="UniProtKB-KW"/>
</dbReference>
<dbReference type="SUPFAM" id="SSF81342">
    <property type="entry name" value="Transmembrane di-heme cytochromes"/>
    <property type="match status" value="1"/>
</dbReference>
<feature type="transmembrane region" description="Helical" evidence="13">
    <location>
        <begin position="123"/>
        <end position="143"/>
    </location>
</feature>
<feature type="transmembrane region" description="Helical" evidence="13">
    <location>
        <begin position="92"/>
        <end position="111"/>
    </location>
</feature>
<evidence type="ECO:0000256" key="6">
    <source>
        <dbReference type="ARBA" id="ARBA00022692"/>
    </source>
</evidence>